<dbReference type="GeneID" id="87817841"/>
<organism evidence="5 6">
    <name type="scientific">Dichotomopilus funicola</name>
    <dbReference type="NCBI Taxonomy" id="1934379"/>
    <lineage>
        <taxon>Eukaryota</taxon>
        <taxon>Fungi</taxon>
        <taxon>Dikarya</taxon>
        <taxon>Ascomycota</taxon>
        <taxon>Pezizomycotina</taxon>
        <taxon>Sordariomycetes</taxon>
        <taxon>Sordariomycetidae</taxon>
        <taxon>Sordariales</taxon>
        <taxon>Chaetomiaceae</taxon>
        <taxon>Dichotomopilus</taxon>
    </lineage>
</organism>
<gene>
    <name evidence="5" type="ORF">C8A04DRAFT_30022</name>
</gene>
<comment type="caution">
    <text evidence="5">The sequence shown here is derived from an EMBL/GenBank/DDBJ whole genome shotgun (WGS) entry which is preliminary data.</text>
</comment>
<reference evidence="5" key="2">
    <citation type="submission" date="2023-05" db="EMBL/GenBank/DDBJ databases">
        <authorList>
            <consortium name="Lawrence Berkeley National Laboratory"/>
            <person name="Steindorff A."/>
            <person name="Hensen N."/>
            <person name="Bonometti L."/>
            <person name="Westerberg I."/>
            <person name="Brannstrom I.O."/>
            <person name="Guillou S."/>
            <person name="Cros-Aarteil S."/>
            <person name="Calhoun S."/>
            <person name="Haridas S."/>
            <person name="Kuo A."/>
            <person name="Mondo S."/>
            <person name="Pangilinan J."/>
            <person name="Riley R."/>
            <person name="Labutti K."/>
            <person name="Andreopoulos B."/>
            <person name="Lipzen A."/>
            <person name="Chen C."/>
            <person name="Yanf M."/>
            <person name="Daum C."/>
            <person name="Ng V."/>
            <person name="Clum A."/>
            <person name="Ohm R."/>
            <person name="Martin F."/>
            <person name="Silar P."/>
            <person name="Natvig D."/>
            <person name="Lalanne C."/>
            <person name="Gautier V."/>
            <person name="Ament-Velasquez S.L."/>
            <person name="Kruys A."/>
            <person name="Hutchinson M.I."/>
            <person name="Powell A.J."/>
            <person name="Barry K."/>
            <person name="Miller A.N."/>
            <person name="Grigoriev I.V."/>
            <person name="Debuchy R."/>
            <person name="Gladieux P."/>
            <person name="Thoren M.H."/>
            <person name="Johannesson H."/>
        </authorList>
    </citation>
    <scope>NUCLEOTIDE SEQUENCE</scope>
    <source>
        <strain evidence="5">CBS 141.50</strain>
    </source>
</reference>
<accession>A0AAN6V052</accession>
<evidence type="ECO:0000313" key="6">
    <source>
        <dbReference type="Proteomes" id="UP001302676"/>
    </source>
</evidence>
<feature type="active site" evidence="3">
    <location>
        <position position="351"/>
    </location>
</feature>
<dbReference type="PANTHER" id="PTHR32268:SF11">
    <property type="entry name" value="HOMOSERINE O-ACETYLTRANSFERASE"/>
    <property type="match status" value="1"/>
</dbReference>
<evidence type="ECO:0000259" key="4">
    <source>
        <dbReference type="Pfam" id="PF00561"/>
    </source>
</evidence>
<dbReference type="InterPro" id="IPR000073">
    <property type="entry name" value="AB_hydrolase_1"/>
</dbReference>
<dbReference type="PIRSF" id="PIRSF000443">
    <property type="entry name" value="Homoser_Ac_trans"/>
    <property type="match status" value="1"/>
</dbReference>
<evidence type="ECO:0000313" key="5">
    <source>
        <dbReference type="EMBL" id="KAK4142392.1"/>
    </source>
</evidence>
<dbReference type="InterPro" id="IPR008220">
    <property type="entry name" value="HAT_MetX-like"/>
</dbReference>
<protein>
    <submittedName>
        <fullName evidence="5">Homoserine o-acetyltransferase</fullName>
    </submittedName>
</protein>
<dbReference type="RefSeq" id="XP_062635763.1">
    <property type="nucleotide sequence ID" value="XM_062781228.1"/>
</dbReference>
<dbReference type="Gene3D" id="3.40.50.1820">
    <property type="entry name" value="alpha/beta hydrolase"/>
    <property type="match status" value="1"/>
</dbReference>
<keyword evidence="6" id="KW-1185">Reference proteome</keyword>
<dbReference type="AlphaFoldDB" id="A0AAN6V052"/>
<dbReference type="SUPFAM" id="SSF53474">
    <property type="entry name" value="alpha/beta-Hydrolases"/>
    <property type="match status" value="1"/>
</dbReference>
<dbReference type="GO" id="GO:0009092">
    <property type="term" value="P:homoserine metabolic process"/>
    <property type="evidence" value="ECO:0007669"/>
    <property type="project" value="TreeGrafter"/>
</dbReference>
<reference evidence="5" key="1">
    <citation type="journal article" date="2023" name="Mol. Phylogenet. Evol.">
        <title>Genome-scale phylogeny and comparative genomics of the fungal order Sordariales.</title>
        <authorList>
            <person name="Hensen N."/>
            <person name="Bonometti L."/>
            <person name="Westerberg I."/>
            <person name="Brannstrom I.O."/>
            <person name="Guillou S."/>
            <person name="Cros-Aarteil S."/>
            <person name="Calhoun S."/>
            <person name="Haridas S."/>
            <person name="Kuo A."/>
            <person name="Mondo S."/>
            <person name="Pangilinan J."/>
            <person name="Riley R."/>
            <person name="LaButti K."/>
            <person name="Andreopoulos B."/>
            <person name="Lipzen A."/>
            <person name="Chen C."/>
            <person name="Yan M."/>
            <person name="Daum C."/>
            <person name="Ng V."/>
            <person name="Clum A."/>
            <person name="Steindorff A."/>
            <person name="Ohm R.A."/>
            <person name="Martin F."/>
            <person name="Silar P."/>
            <person name="Natvig D.O."/>
            <person name="Lalanne C."/>
            <person name="Gautier V."/>
            <person name="Ament-Velasquez S.L."/>
            <person name="Kruys A."/>
            <person name="Hutchinson M.I."/>
            <person name="Powell A.J."/>
            <person name="Barry K."/>
            <person name="Miller A.N."/>
            <person name="Grigoriev I.V."/>
            <person name="Debuchy R."/>
            <person name="Gladieux P."/>
            <person name="Hiltunen Thoren M."/>
            <person name="Johannesson H."/>
        </authorList>
    </citation>
    <scope>NUCLEOTIDE SEQUENCE</scope>
    <source>
        <strain evidence="5">CBS 141.50</strain>
    </source>
</reference>
<comment type="similarity">
    <text evidence="1">Belongs to the AB hydrolase superfamily. MetX family.</text>
</comment>
<feature type="domain" description="AB hydrolase-1" evidence="4">
    <location>
        <begin position="59"/>
        <end position="386"/>
    </location>
</feature>
<keyword evidence="2" id="KW-0808">Transferase</keyword>
<evidence type="ECO:0000256" key="2">
    <source>
        <dbReference type="ARBA" id="ARBA00022679"/>
    </source>
</evidence>
<name>A0AAN6V052_9PEZI</name>
<dbReference type="InterPro" id="IPR029058">
    <property type="entry name" value="AB_hydrolase_fold"/>
</dbReference>
<dbReference type="GO" id="GO:0009086">
    <property type="term" value="P:methionine biosynthetic process"/>
    <property type="evidence" value="ECO:0007669"/>
    <property type="project" value="TreeGrafter"/>
</dbReference>
<evidence type="ECO:0000256" key="3">
    <source>
        <dbReference type="PIRSR" id="PIRSR000443-1"/>
    </source>
</evidence>
<dbReference type="NCBIfam" id="TIGR01392">
    <property type="entry name" value="homoserO_Ac_trn"/>
    <property type="match status" value="1"/>
</dbReference>
<dbReference type="EMBL" id="MU853598">
    <property type="protein sequence ID" value="KAK4142392.1"/>
    <property type="molecule type" value="Genomic_DNA"/>
</dbReference>
<dbReference type="PANTHER" id="PTHR32268">
    <property type="entry name" value="HOMOSERINE O-ACETYLTRANSFERASE"/>
    <property type="match status" value="1"/>
</dbReference>
<dbReference type="GO" id="GO:0004414">
    <property type="term" value="F:homoserine O-acetyltransferase activity"/>
    <property type="evidence" value="ECO:0007669"/>
    <property type="project" value="TreeGrafter"/>
</dbReference>
<dbReference type="Proteomes" id="UP001302676">
    <property type="component" value="Unassembled WGS sequence"/>
</dbReference>
<feature type="active site" description="Nucleophile" evidence="3">
    <location>
        <position position="162"/>
    </location>
</feature>
<dbReference type="Pfam" id="PF00561">
    <property type="entry name" value="Abhydrolase_1"/>
    <property type="match status" value="1"/>
</dbReference>
<evidence type="ECO:0000256" key="1">
    <source>
        <dbReference type="ARBA" id="ARBA00006886"/>
    </source>
</evidence>
<sequence>MRADMTPPTAKQHHGRPEILPTRQSYITLDEFTLESGTTLINPTISFTFIGLLNATRDNVILVCHALSGSADFADWWASLLNPPKGKPALDPTKWCIICCNTLGSPYGSASPLTYYRDNATGERRRYGADFPATTIRDDVRIHKQILDILGVRAIHCVIGSSMGGMTALEWPLLFGAEYVRSLVLIATAARQSAWGAAWAEAQRCSIRCDPKFRGGDYELDDPPTAGLAAARMAALLTYRTHQSFEERFGGRREGLDRKNGCVMGNGVSVLGGAAQTACLARSYLQYQGSKFNARFDTNCYLHILDKIDSHDIARGRCPLTDSAAVDDGEAIKMVLSRILQPTLVVGIPTDGLYPVCEQYALYEGIPNAAFAQLRSEDGHDGFLLEAEQMNQLLLLFLGAQ</sequence>
<proteinExistence type="inferred from homology"/>
<feature type="active site" evidence="3">
    <location>
        <position position="380"/>
    </location>
</feature>
<dbReference type="HAMAP" id="MF_00296">
    <property type="entry name" value="MetX_acyltransf"/>
    <property type="match status" value="1"/>
</dbReference>